<feature type="compositionally biased region" description="Basic residues" evidence="1">
    <location>
        <begin position="28"/>
        <end position="37"/>
    </location>
</feature>
<keyword evidence="5" id="KW-1185">Reference proteome</keyword>
<feature type="domain" description="Thiopeptide-type bacteriocin biosynthesis" evidence="3">
    <location>
        <begin position="847"/>
        <end position="1092"/>
    </location>
</feature>
<reference evidence="4 5" key="1">
    <citation type="submission" date="2018-09" db="EMBL/GenBank/DDBJ databases">
        <title>YIM 75507 draft genome.</title>
        <authorList>
            <person name="Tang S."/>
            <person name="Feng Y."/>
        </authorList>
    </citation>
    <scope>NUCLEOTIDE SEQUENCE [LARGE SCALE GENOMIC DNA]</scope>
    <source>
        <strain evidence="4 5">YIM 75507</strain>
    </source>
</reference>
<evidence type="ECO:0000256" key="1">
    <source>
        <dbReference type="SAM" id="MobiDB-lite"/>
    </source>
</evidence>
<dbReference type="InterPro" id="IPR023809">
    <property type="entry name" value="Thiopep_bacteriocin_synth_dom"/>
</dbReference>
<protein>
    <submittedName>
        <fullName evidence="4">Lantibiotic dehydratase</fullName>
    </submittedName>
</protein>
<sequence length="1104" mass="117656">MCWGDQPRIKGDPDADHSAANRPGQRPVRPRRAHRARPGGGHARAGLRHQRQLPADVRVVLRQRVELTPGRRAAASPRVEGAVHPGPRGARRGRRDGSAVRVFEPATWGLVRAAVAPRDRAPLPWPDPGDVDACRAWLDRVWTGWPGLADAIAVASPALTARVAAVLAGPQPGRDVTRATAAVGGYVLRALARPTPFGLFAGVAPARLGGPGAEVRWGGAHQALAQPDTLWLDELITGLEACPALLDRLDVVVTSLALRRGDRVEIPRGVDRLSLRCGPAVEAVLAAAAAPIAVPVLAGHVAAACGGDRGRARELVARLVGHRLLVTSLRAPGTVTDPLSYLLDRLALAGADALPETGPALAQLRRIHDALARQHEQPARSGARWRADLTEVMRGLVPDRRITLAVNLRLDAEVTLPGSVGGDLAQAAEVLLRLTRLPGGLPAWRDYHAAFAERYGVHTLVPLLDLVDPATGLGWPHGYPGSRFAEPAPAGVTGLDQALLALAWETLTGQTGEITLTPALLDRIAAAPAPLRAPPHVEMSATILAATPQALAAGDYRVLVRPARAAGTLTGRFTEVAGERAGACLGPLYRSLPTASAGALAAQLTFPPLFPHSENVSRVPAYLPHLIPLGEHRAPEDKGVIAVEDLAVFAAADRLHLVSLSRRRIVEPQVFHALALDKQPPPLARFLAHLPRAFLPGWHEFDWGPAAEALPRLPRVRHGRAVLSPARWTLTAADLPPDGDAWETRLAGWRARWDCPPLVELRAPGRNLLLDLDQPLHTRILRRHLAGHDRAVLTETAAPAEYGWLGRHAHVVAVPLTAATPPAEAADPATMPTWPGRAGHLPGAGQWLYAKIFAPPEQHTHLLTAHLPWLLARLDPGTAWWWVRYRSRHEDDHLRLRLSTPTPAQHAAYLRAVGAWAARLRDQGLASRLTLDTYYPELGRYHALAQAEALFAADSALLLPVLSHLGAAGVDAAAWTACSMLDLAAGLCGGLEEAARWMATRPAPAGPTPGRDVAAQAHGLLGPGTALDLTGWPPPIPRDLAARADAAAAYRAALPPGQALGPILDSILHMHHNRALGINPDSERGCRRLARQLALSVLARAAAP</sequence>
<dbReference type="OrthoDB" id="1273722at2"/>
<evidence type="ECO:0000313" key="5">
    <source>
        <dbReference type="Proteomes" id="UP000265768"/>
    </source>
</evidence>
<accession>A0A3A4A8A0</accession>
<name>A0A3A4A8A0_9ACTN</name>
<evidence type="ECO:0000259" key="2">
    <source>
        <dbReference type="Pfam" id="PF04738"/>
    </source>
</evidence>
<dbReference type="Pfam" id="PF04738">
    <property type="entry name" value="Lant_dehydr_N"/>
    <property type="match status" value="1"/>
</dbReference>
<dbReference type="Proteomes" id="UP000265768">
    <property type="component" value="Unassembled WGS sequence"/>
</dbReference>
<feature type="region of interest" description="Disordered" evidence="1">
    <location>
        <begin position="1"/>
        <end position="54"/>
    </location>
</feature>
<evidence type="ECO:0000313" key="4">
    <source>
        <dbReference type="EMBL" id="RJL23217.1"/>
    </source>
</evidence>
<dbReference type="Pfam" id="PF14028">
    <property type="entry name" value="Lant_dehydr_C"/>
    <property type="match status" value="1"/>
</dbReference>
<gene>
    <name evidence="4" type="ORF">D5H75_33130</name>
</gene>
<proteinExistence type="predicted"/>
<organism evidence="4 5">
    <name type="scientific">Bailinhaonella thermotolerans</name>
    <dbReference type="NCBI Taxonomy" id="1070861"/>
    <lineage>
        <taxon>Bacteria</taxon>
        <taxon>Bacillati</taxon>
        <taxon>Actinomycetota</taxon>
        <taxon>Actinomycetes</taxon>
        <taxon>Streptosporangiales</taxon>
        <taxon>Streptosporangiaceae</taxon>
        <taxon>Bailinhaonella</taxon>
    </lineage>
</organism>
<dbReference type="InterPro" id="IPR006827">
    <property type="entry name" value="Lant_deHydtase_N"/>
</dbReference>
<dbReference type="NCBIfam" id="TIGR03891">
    <property type="entry name" value="thiopep_ocin"/>
    <property type="match status" value="1"/>
</dbReference>
<dbReference type="AlphaFoldDB" id="A0A3A4A8A0"/>
<evidence type="ECO:0000259" key="3">
    <source>
        <dbReference type="Pfam" id="PF14028"/>
    </source>
</evidence>
<feature type="compositionally biased region" description="Basic and acidic residues" evidence="1">
    <location>
        <begin position="7"/>
        <end position="19"/>
    </location>
</feature>
<dbReference type="EMBL" id="QZEY01000019">
    <property type="protein sequence ID" value="RJL23217.1"/>
    <property type="molecule type" value="Genomic_DNA"/>
</dbReference>
<feature type="domain" description="Lantibiotic dehydratase N-terminal" evidence="2">
    <location>
        <begin position="147"/>
        <end position="781"/>
    </location>
</feature>
<feature type="region of interest" description="Disordered" evidence="1">
    <location>
        <begin position="68"/>
        <end position="97"/>
    </location>
</feature>
<comment type="caution">
    <text evidence="4">The sequence shown here is derived from an EMBL/GenBank/DDBJ whole genome shotgun (WGS) entry which is preliminary data.</text>
</comment>